<reference evidence="2 3" key="1">
    <citation type="submission" date="2010-12" db="EMBL/GenBank/DDBJ databases">
        <authorList>
            <person name="Muzny D."/>
            <person name="Qin X."/>
            <person name="Deng J."/>
            <person name="Jiang H."/>
            <person name="Liu Y."/>
            <person name="Qu J."/>
            <person name="Song X.-Z."/>
            <person name="Zhang L."/>
            <person name="Thornton R."/>
            <person name="Coyle M."/>
            <person name="Francisco L."/>
            <person name="Jackson L."/>
            <person name="Javaid M."/>
            <person name="Korchina V."/>
            <person name="Kovar C."/>
            <person name="Mata R."/>
            <person name="Mathew T."/>
            <person name="Ngo R."/>
            <person name="Nguyen L."/>
            <person name="Nguyen N."/>
            <person name="Okwuonu G."/>
            <person name="Ongeri F."/>
            <person name="Pham C."/>
            <person name="Simmons D."/>
            <person name="Wilczek-Boney K."/>
            <person name="Hale W."/>
            <person name="Jakkamsetti A."/>
            <person name="Pham P."/>
            <person name="Ruth R."/>
            <person name="San Lucas F."/>
            <person name="Warren J."/>
            <person name="Zhang J."/>
            <person name="Zhao Z."/>
            <person name="Zhou C."/>
            <person name="Zhu D."/>
            <person name="Lee S."/>
            <person name="Bess C."/>
            <person name="Blankenburg K."/>
            <person name="Forbes L."/>
            <person name="Fu Q."/>
            <person name="Gubbala S."/>
            <person name="Hirani K."/>
            <person name="Jayaseelan J.C."/>
            <person name="Lara F."/>
            <person name="Munidasa M."/>
            <person name="Palculict T."/>
            <person name="Patil S."/>
            <person name="Pu L.-L."/>
            <person name="Saada N."/>
            <person name="Tang L."/>
            <person name="Weissenberger G."/>
            <person name="Zhu Y."/>
            <person name="Hemphill L."/>
            <person name="Shang Y."/>
            <person name="Youmans B."/>
            <person name="Ayvaz T."/>
            <person name="Ross M."/>
            <person name="Santibanez J."/>
            <person name="Aqrawi P."/>
            <person name="Gross S."/>
            <person name="Joshi V."/>
            <person name="Fowler G."/>
            <person name="Nazareth L."/>
            <person name="Reid J."/>
            <person name="Worley K."/>
            <person name="Petrosino J."/>
            <person name="Highlander S."/>
            <person name="Gibbs R."/>
        </authorList>
    </citation>
    <scope>NUCLEOTIDE SEQUENCE [LARGE SCALE GENOMIC DNA]</scope>
    <source>
        <strain evidence="2 3">ATCC 23263</strain>
    </source>
</reference>
<dbReference type="HOGENOM" id="CLU_2344449_0_0_9"/>
<dbReference type="EMBL" id="AEQN01000012">
    <property type="protein sequence ID" value="EFV02162.1"/>
    <property type="molecule type" value="Genomic_DNA"/>
</dbReference>
<comment type="caution">
    <text evidence="2">The sequence shown here is derived from an EMBL/GenBank/DDBJ whole genome shotgun (WGS) entry which is preliminary data.</text>
</comment>
<gene>
    <name evidence="2" type="ORF">HMP0721_0758</name>
</gene>
<accession>E6MFH5</accession>
<dbReference type="Gene3D" id="3.30.420.10">
    <property type="entry name" value="Ribonuclease H-like superfamily/Ribonuclease H"/>
    <property type="match status" value="1"/>
</dbReference>
<dbReference type="GO" id="GO:0015074">
    <property type="term" value="P:DNA integration"/>
    <property type="evidence" value="ECO:0007669"/>
    <property type="project" value="InterPro"/>
</dbReference>
<dbReference type="GO" id="GO:0003676">
    <property type="term" value="F:nucleic acid binding"/>
    <property type="evidence" value="ECO:0007669"/>
    <property type="project" value="InterPro"/>
</dbReference>
<dbReference type="InterPro" id="IPR001584">
    <property type="entry name" value="Integrase_cat-core"/>
</dbReference>
<dbReference type="AlphaFoldDB" id="E6MFH5"/>
<dbReference type="Proteomes" id="UP000004754">
    <property type="component" value="Unassembled WGS sequence"/>
</dbReference>
<feature type="domain" description="Integrase catalytic" evidence="1">
    <location>
        <begin position="1"/>
        <end position="96"/>
    </location>
</feature>
<dbReference type="eggNOG" id="ENOG5033J85">
    <property type="taxonomic scope" value="Bacteria"/>
</dbReference>
<dbReference type="InterPro" id="IPR012337">
    <property type="entry name" value="RNaseH-like_sf"/>
</dbReference>
<dbReference type="InterPro" id="IPR036397">
    <property type="entry name" value="RNaseH_sf"/>
</dbReference>
<organism evidence="2 3">
    <name type="scientific">Pseudoramibacter alactolyticus ATCC 23263</name>
    <dbReference type="NCBI Taxonomy" id="887929"/>
    <lineage>
        <taxon>Bacteria</taxon>
        <taxon>Bacillati</taxon>
        <taxon>Bacillota</taxon>
        <taxon>Clostridia</taxon>
        <taxon>Eubacteriales</taxon>
        <taxon>Eubacteriaceae</taxon>
        <taxon>Pseudoramibacter</taxon>
    </lineage>
</organism>
<evidence type="ECO:0000313" key="3">
    <source>
        <dbReference type="Proteomes" id="UP000004754"/>
    </source>
</evidence>
<protein>
    <recommendedName>
        <fullName evidence="1">Integrase catalytic domain-containing protein</fullName>
    </recommendedName>
</protein>
<dbReference type="PROSITE" id="PS50994">
    <property type="entry name" value="INTEGRASE"/>
    <property type="match status" value="1"/>
</dbReference>
<dbReference type="SUPFAM" id="SSF53098">
    <property type="entry name" value="Ribonuclease H-like"/>
    <property type="match status" value="1"/>
</dbReference>
<proteinExistence type="predicted"/>
<evidence type="ECO:0000313" key="2">
    <source>
        <dbReference type="EMBL" id="EFV02162.1"/>
    </source>
</evidence>
<sequence>MTRHHKGTIYLSYLEQSNFYKEVGIKHKLIRPRTPWNNGNVEGSYRNDQEQFCNFLNFCSFKDLKEQMYRYMCGLNNLPMAVLGWMSPLERRAQLKG</sequence>
<name>E6MFH5_9FIRM</name>
<keyword evidence="3" id="KW-1185">Reference proteome</keyword>
<evidence type="ECO:0000259" key="1">
    <source>
        <dbReference type="PROSITE" id="PS50994"/>
    </source>
</evidence>